<dbReference type="AlphaFoldDB" id="A0A540L8E6"/>
<dbReference type="EMBL" id="VIEB01000710">
    <property type="protein sequence ID" value="TQD82730.1"/>
    <property type="molecule type" value="Genomic_DNA"/>
</dbReference>
<evidence type="ECO:0000313" key="4">
    <source>
        <dbReference type="Proteomes" id="UP000315295"/>
    </source>
</evidence>
<reference evidence="3 4" key="1">
    <citation type="journal article" date="2019" name="G3 (Bethesda)">
        <title>Sequencing of a Wild Apple (Malus baccata) Genome Unravels the Differences Between Cultivated and Wild Apple Species Regarding Disease Resistance and Cold Tolerance.</title>
        <authorList>
            <person name="Chen X."/>
        </authorList>
    </citation>
    <scope>NUCLEOTIDE SEQUENCE [LARGE SCALE GENOMIC DNA]</scope>
    <source>
        <strain evidence="4">cv. Shandingzi</strain>
        <tissue evidence="3">Leaves</tissue>
    </source>
</reference>
<evidence type="ECO:0000256" key="1">
    <source>
        <dbReference type="ARBA" id="ARBA00022837"/>
    </source>
</evidence>
<keyword evidence="4" id="KW-1185">Reference proteome</keyword>
<accession>A0A540L8E6</accession>
<evidence type="ECO:0000259" key="2">
    <source>
        <dbReference type="PROSITE" id="PS50222"/>
    </source>
</evidence>
<dbReference type="PROSITE" id="PS00018">
    <property type="entry name" value="EF_HAND_1"/>
    <property type="match status" value="1"/>
</dbReference>
<dbReference type="SUPFAM" id="SSF47473">
    <property type="entry name" value="EF-hand"/>
    <property type="match status" value="1"/>
</dbReference>
<dbReference type="Pfam" id="PF13202">
    <property type="entry name" value="EF-hand_5"/>
    <property type="match status" value="2"/>
</dbReference>
<dbReference type="GO" id="GO:0005509">
    <property type="term" value="F:calcium ion binding"/>
    <property type="evidence" value="ECO:0007669"/>
    <property type="project" value="InterPro"/>
</dbReference>
<feature type="domain" description="EF-hand" evidence="2">
    <location>
        <begin position="18"/>
        <end position="53"/>
    </location>
</feature>
<organism evidence="3 4">
    <name type="scientific">Malus baccata</name>
    <name type="common">Siberian crab apple</name>
    <name type="synonym">Pyrus baccata</name>
    <dbReference type="NCBI Taxonomy" id="106549"/>
    <lineage>
        <taxon>Eukaryota</taxon>
        <taxon>Viridiplantae</taxon>
        <taxon>Streptophyta</taxon>
        <taxon>Embryophyta</taxon>
        <taxon>Tracheophyta</taxon>
        <taxon>Spermatophyta</taxon>
        <taxon>Magnoliopsida</taxon>
        <taxon>eudicotyledons</taxon>
        <taxon>Gunneridae</taxon>
        <taxon>Pentapetalae</taxon>
        <taxon>rosids</taxon>
        <taxon>fabids</taxon>
        <taxon>Rosales</taxon>
        <taxon>Rosaceae</taxon>
        <taxon>Amygdaloideae</taxon>
        <taxon>Maleae</taxon>
        <taxon>Malus</taxon>
    </lineage>
</organism>
<gene>
    <name evidence="3" type="ORF">C1H46_031699</name>
</gene>
<name>A0A540L8E6_MALBA</name>
<dbReference type="STRING" id="106549.A0A540L8E6"/>
<dbReference type="InterPro" id="IPR018247">
    <property type="entry name" value="EF_Hand_1_Ca_BS"/>
</dbReference>
<dbReference type="InterPro" id="IPR002048">
    <property type="entry name" value="EF_hand_dom"/>
</dbReference>
<protein>
    <recommendedName>
        <fullName evidence="2">EF-hand domain-containing protein</fullName>
    </recommendedName>
</protein>
<dbReference type="Proteomes" id="UP000315295">
    <property type="component" value="Unassembled WGS sequence"/>
</dbReference>
<dbReference type="CDD" id="cd00051">
    <property type="entry name" value="EFh"/>
    <property type="match status" value="1"/>
</dbReference>
<evidence type="ECO:0000313" key="3">
    <source>
        <dbReference type="EMBL" id="TQD82730.1"/>
    </source>
</evidence>
<comment type="caution">
    <text evidence="3">The sequence shown here is derived from an EMBL/GenBank/DDBJ whole genome shotgun (WGS) entry which is preliminary data.</text>
</comment>
<sequence length="89" mass="10471">MCFHVLPNTTSASFVLRKHYSTLLCHYEQADADGNGTIDYDEFIAATMHLNWMDREHLYTTFQHFDKDSSGYITMEEQVLHKYSMHGEF</sequence>
<dbReference type="PROSITE" id="PS50222">
    <property type="entry name" value="EF_HAND_2"/>
    <property type="match status" value="1"/>
</dbReference>
<dbReference type="Gene3D" id="1.10.238.10">
    <property type="entry name" value="EF-hand"/>
    <property type="match status" value="2"/>
</dbReference>
<keyword evidence="1" id="KW-0106">Calcium</keyword>
<proteinExistence type="predicted"/>
<dbReference type="InterPro" id="IPR011992">
    <property type="entry name" value="EF-hand-dom_pair"/>
</dbReference>